<accession>A0A314ZQC1</accession>
<comment type="caution">
    <text evidence="2">The sequence shown here is derived from an EMBL/GenBank/DDBJ whole genome shotgun (WGS) entry which is preliminary data.</text>
</comment>
<evidence type="ECO:0000313" key="2">
    <source>
        <dbReference type="EMBL" id="PQQ21439.1"/>
    </source>
</evidence>
<evidence type="ECO:0000256" key="1">
    <source>
        <dbReference type="SAM" id="MobiDB-lite"/>
    </source>
</evidence>
<protein>
    <submittedName>
        <fullName evidence="2">Uncharacterized protein</fullName>
    </submittedName>
</protein>
<proteinExistence type="predicted"/>
<dbReference type="AlphaFoldDB" id="A0A314ZQC1"/>
<organism evidence="2 3">
    <name type="scientific">Prunus yedoensis var. nudiflora</name>
    <dbReference type="NCBI Taxonomy" id="2094558"/>
    <lineage>
        <taxon>Eukaryota</taxon>
        <taxon>Viridiplantae</taxon>
        <taxon>Streptophyta</taxon>
        <taxon>Embryophyta</taxon>
        <taxon>Tracheophyta</taxon>
        <taxon>Spermatophyta</taxon>
        <taxon>Magnoliopsida</taxon>
        <taxon>eudicotyledons</taxon>
        <taxon>Gunneridae</taxon>
        <taxon>Pentapetalae</taxon>
        <taxon>rosids</taxon>
        <taxon>fabids</taxon>
        <taxon>Rosales</taxon>
        <taxon>Rosaceae</taxon>
        <taxon>Amygdaloideae</taxon>
        <taxon>Amygdaleae</taxon>
        <taxon>Prunus</taxon>
    </lineage>
</organism>
<evidence type="ECO:0000313" key="3">
    <source>
        <dbReference type="Proteomes" id="UP000250321"/>
    </source>
</evidence>
<reference evidence="2 3" key="1">
    <citation type="submission" date="2018-02" db="EMBL/GenBank/DDBJ databases">
        <title>Draft genome of wild Prunus yedoensis var. nudiflora.</title>
        <authorList>
            <person name="Baek S."/>
            <person name="Kim J.-H."/>
            <person name="Choi K."/>
            <person name="Kim G.-B."/>
            <person name="Cho A."/>
            <person name="Jang H."/>
            <person name="Shin C.-H."/>
            <person name="Yu H.-J."/>
            <person name="Mun J.-H."/>
        </authorList>
    </citation>
    <scope>NUCLEOTIDE SEQUENCE [LARGE SCALE GENOMIC DNA]</scope>
    <source>
        <strain evidence="3">cv. Jeju island</strain>
        <tissue evidence="2">Leaf</tissue>
    </source>
</reference>
<feature type="region of interest" description="Disordered" evidence="1">
    <location>
        <begin position="1"/>
        <end position="47"/>
    </location>
</feature>
<dbReference type="OrthoDB" id="1169262at2759"/>
<keyword evidence="3" id="KW-1185">Reference proteome</keyword>
<dbReference type="Proteomes" id="UP000250321">
    <property type="component" value="Unassembled WGS sequence"/>
</dbReference>
<gene>
    <name evidence="2" type="ORF">Pyn_04606</name>
</gene>
<sequence length="90" mass="9431">MGNQVSSSPAPTPSHDYQEGRYGGAAAAASMENHGAPQKLQRPNYNKPVINSDEAVRIYGGICVTEIYGTTSTHTSQPTPSSIVIGVIIS</sequence>
<dbReference type="EMBL" id="PJQY01000010">
    <property type="protein sequence ID" value="PQQ21439.1"/>
    <property type="molecule type" value="Genomic_DNA"/>
</dbReference>
<name>A0A314ZQC1_PRUYE</name>